<evidence type="ECO:0000256" key="4">
    <source>
        <dbReference type="SAM" id="MobiDB-lite"/>
    </source>
</evidence>
<dbReference type="Pfam" id="PF01585">
    <property type="entry name" value="G-patch"/>
    <property type="match status" value="1"/>
</dbReference>
<feature type="compositionally biased region" description="Basic and acidic residues" evidence="4">
    <location>
        <begin position="7"/>
        <end position="21"/>
    </location>
</feature>
<dbReference type="SMART" id="SM00443">
    <property type="entry name" value="G_patch"/>
    <property type="match status" value="1"/>
</dbReference>
<evidence type="ECO:0000256" key="3">
    <source>
        <dbReference type="ARBA" id="ARBA00023242"/>
    </source>
</evidence>
<evidence type="ECO:0000256" key="1">
    <source>
        <dbReference type="ARBA" id="ARBA00004123"/>
    </source>
</evidence>
<dbReference type="PROSITE" id="PS50174">
    <property type="entry name" value="G_PATCH"/>
    <property type="match status" value="1"/>
</dbReference>
<name>A0A2G5F172_AQUCA</name>
<dbReference type="CDD" id="cd16074">
    <property type="entry name" value="OCRE"/>
    <property type="match status" value="1"/>
</dbReference>
<dbReference type="STRING" id="218851.A0A2G5F172"/>
<feature type="domain" description="G-patch" evidence="5">
    <location>
        <begin position="414"/>
        <end position="460"/>
    </location>
</feature>
<keyword evidence="3" id="KW-0539">Nucleus</keyword>
<dbReference type="GO" id="GO:0003723">
    <property type="term" value="F:RNA binding"/>
    <property type="evidence" value="ECO:0007669"/>
    <property type="project" value="UniProtKB-KW"/>
</dbReference>
<keyword evidence="2" id="KW-0694">RNA-binding</keyword>
<dbReference type="PANTHER" id="PTHR13948">
    <property type="entry name" value="RNA-BINDING PROTEIN"/>
    <property type="match status" value="1"/>
</dbReference>
<dbReference type="AlphaFoldDB" id="A0A2G5F172"/>
<evidence type="ECO:0000259" key="5">
    <source>
        <dbReference type="PROSITE" id="PS50174"/>
    </source>
</evidence>
<evidence type="ECO:0000313" key="6">
    <source>
        <dbReference type="EMBL" id="PIA61775.1"/>
    </source>
</evidence>
<sequence>MAVNIEKSSEESKLDSQKKNDDCEFQWDDQSQLYFHASSGFYHDPNAGWYYSSRDGSYYKFESGSYVLLESNKGVEDDVQHRTLDSEEAIQNDSRQTCISNDDPENRPPPSEWLEETLIDLYLTGYSNPVIDTADEFVPPSESDDACDSKLLVHAAENDTAHEIEEGEWLEEDLEAKIESGEKPSDEGASLDEENWNAQYGQVVQSGDECVPVSSIIDLWDWELTTKTVLKKTRRKKYTCQIARLTGRLVQPSTKLHPSMPSGGRLVKTAIICEANLDLVRVSSGKIYRLKTPSLKYLSSLSTYDSSNPTKDWGLPDLSDKQDYHLAKLRESFDNETPAASADTSSFPDQQMLLDKNKGLAYRDRAAERRALHGGFGVGPGQKNSGSVSEMKTPPVSDSKGEVAAEALHMSFGAGSYARKVLENMGWKEGEALGKSTKGLLQPLEAVGNKGLAGLGWNQHRPDNR</sequence>
<dbReference type="Proteomes" id="UP000230069">
    <property type="component" value="Unassembled WGS sequence"/>
</dbReference>
<feature type="region of interest" description="Disordered" evidence="4">
    <location>
        <begin position="91"/>
        <end position="112"/>
    </location>
</feature>
<feature type="region of interest" description="Disordered" evidence="4">
    <location>
        <begin position="1"/>
        <end position="21"/>
    </location>
</feature>
<dbReference type="GO" id="GO:0000398">
    <property type="term" value="P:mRNA splicing, via spliceosome"/>
    <property type="evidence" value="ECO:0007669"/>
    <property type="project" value="TreeGrafter"/>
</dbReference>
<proteinExistence type="predicted"/>
<feature type="compositionally biased region" description="Polar residues" evidence="4">
    <location>
        <begin position="91"/>
        <end position="100"/>
    </location>
</feature>
<feature type="region of interest" description="Disordered" evidence="4">
    <location>
        <begin position="373"/>
        <end position="398"/>
    </location>
</feature>
<dbReference type="InParanoid" id="A0A2G5F172"/>
<dbReference type="GO" id="GO:0005634">
    <property type="term" value="C:nucleus"/>
    <property type="evidence" value="ECO:0007669"/>
    <property type="project" value="UniProtKB-SubCell"/>
</dbReference>
<reference evidence="6 7" key="1">
    <citation type="submission" date="2017-09" db="EMBL/GenBank/DDBJ databases">
        <title>WGS assembly of Aquilegia coerulea Goldsmith.</title>
        <authorList>
            <person name="Hodges S."/>
            <person name="Kramer E."/>
            <person name="Nordborg M."/>
            <person name="Tomkins J."/>
            <person name="Borevitz J."/>
            <person name="Derieg N."/>
            <person name="Yan J."/>
            <person name="Mihaltcheva S."/>
            <person name="Hayes R.D."/>
            <person name="Rokhsar D."/>
        </authorList>
    </citation>
    <scope>NUCLEOTIDE SEQUENCE [LARGE SCALE GENOMIC DNA]</scope>
    <source>
        <strain evidence="7">cv. Goldsmith</strain>
    </source>
</reference>
<organism evidence="6 7">
    <name type="scientific">Aquilegia coerulea</name>
    <name type="common">Rocky mountain columbine</name>
    <dbReference type="NCBI Taxonomy" id="218851"/>
    <lineage>
        <taxon>Eukaryota</taxon>
        <taxon>Viridiplantae</taxon>
        <taxon>Streptophyta</taxon>
        <taxon>Embryophyta</taxon>
        <taxon>Tracheophyta</taxon>
        <taxon>Spermatophyta</taxon>
        <taxon>Magnoliopsida</taxon>
        <taxon>Ranunculales</taxon>
        <taxon>Ranunculaceae</taxon>
        <taxon>Thalictroideae</taxon>
        <taxon>Aquilegia</taxon>
    </lineage>
</organism>
<dbReference type="OrthoDB" id="4822at2759"/>
<comment type="subcellular location">
    <subcellularLocation>
        <location evidence="1">Nucleus</location>
    </subcellularLocation>
</comment>
<accession>A0A2G5F172</accession>
<dbReference type="InterPro" id="IPR041591">
    <property type="entry name" value="OCRE"/>
</dbReference>
<keyword evidence="7" id="KW-1185">Reference proteome</keyword>
<protein>
    <recommendedName>
        <fullName evidence="5">G-patch domain-containing protein</fullName>
    </recommendedName>
</protein>
<evidence type="ECO:0000256" key="2">
    <source>
        <dbReference type="ARBA" id="ARBA00022884"/>
    </source>
</evidence>
<evidence type="ECO:0000313" key="7">
    <source>
        <dbReference type="Proteomes" id="UP000230069"/>
    </source>
</evidence>
<dbReference type="Pfam" id="PF17780">
    <property type="entry name" value="OCRE"/>
    <property type="match status" value="1"/>
</dbReference>
<dbReference type="PANTHER" id="PTHR13948:SF38">
    <property type="entry name" value="D111_G-PATCH DOMAIN-CONTAINING PROTEIN"/>
    <property type="match status" value="1"/>
</dbReference>
<dbReference type="InterPro" id="IPR000467">
    <property type="entry name" value="G_patch_dom"/>
</dbReference>
<gene>
    <name evidence="6" type="ORF">AQUCO_00200043v1</name>
</gene>
<dbReference type="EMBL" id="KZ305019">
    <property type="protein sequence ID" value="PIA61775.1"/>
    <property type="molecule type" value="Genomic_DNA"/>
</dbReference>